<accession>A0ABQ5DAK9</accession>
<protein>
    <submittedName>
        <fullName evidence="2">Ribonuclease H-like domain-containing protein</fullName>
    </submittedName>
</protein>
<name>A0ABQ5DAK9_9ASTR</name>
<organism evidence="2 3">
    <name type="scientific">Tanacetum coccineum</name>
    <dbReference type="NCBI Taxonomy" id="301880"/>
    <lineage>
        <taxon>Eukaryota</taxon>
        <taxon>Viridiplantae</taxon>
        <taxon>Streptophyta</taxon>
        <taxon>Embryophyta</taxon>
        <taxon>Tracheophyta</taxon>
        <taxon>Spermatophyta</taxon>
        <taxon>Magnoliopsida</taxon>
        <taxon>eudicotyledons</taxon>
        <taxon>Gunneridae</taxon>
        <taxon>Pentapetalae</taxon>
        <taxon>asterids</taxon>
        <taxon>campanulids</taxon>
        <taxon>Asterales</taxon>
        <taxon>Asteraceae</taxon>
        <taxon>Asteroideae</taxon>
        <taxon>Anthemideae</taxon>
        <taxon>Anthemidinae</taxon>
        <taxon>Tanacetum</taxon>
    </lineage>
</organism>
<reference evidence="2" key="1">
    <citation type="journal article" date="2022" name="Int. J. Mol. Sci.">
        <title>Draft Genome of Tanacetum Coccineum: Genomic Comparison of Closely Related Tanacetum-Family Plants.</title>
        <authorList>
            <person name="Yamashiro T."/>
            <person name="Shiraishi A."/>
            <person name="Nakayama K."/>
            <person name="Satake H."/>
        </authorList>
    </citation>
    <scope>NUCLEOTIDE SEQUENCE</scope>
</reference>
<evidence type="ECO:0000313" key="2">
    <source>
        <dbReference type="EMBL" id="GJT35997.1"/>
    </source>
</evidence>
<dbReference type="Proteomes" id="UP001151760">
    <property type="component" value="Unassembled WGS sequence"/>
</dbReference>
<dbReference type="EMBL" id="BQNB010015098">
    <property type="protein sequence ID" value="GJT35997.1"/>
    <property type="molecule type" value="Genomic_DNA"/>
</dbReference>
<evidence type="ECO:0000313" key="3">
    <source>
        <dbReference type="Proteomes" id="UP001151760"/>
    </source>
</evidence>
<comment type="caution">
    <text evidence="2">The sequence shown here is derived from an EMBL/GenBank/DDBJ whole genome shotgun (WGS) entry which is preliminary data.</text>
</comment>
<proteinExistence type="predicted"/>
<reference evidence="2" key="2">
    <citation type="submission" date="2022-01" db="EMBL/GenBank/DDBJ databases">
        <authorList>
            <person name="Yamashiro T."/>
            <person name="Shiraishi A."/>
            <person name="Satake H."/>
            <person name="Nakayama K."/>
        </authorList>
    </citation>
    <scope>NUCLEOTIDE SEQUENCE</scope>
</reference>
<keyword evidence="3" id="KW-1185">Reference proteome</keyword>
<dbReference type="Pfam" id="PF07727">
    <property type="entry name" value="RVT_2"/>
    <property type="match status" value="1"/>
</dbReference>
<dbReference type="InterPro" id="IPR013103">
    <property type="entry name" value="RVT_2"/>
</dbReference>
<evidence type="ECO:0000259" key="1">
    <source>
        <dbReference type="Pfam" id="PF07727"/>
    </source>
</evidence>
<sequence length="243" mass="27935">MMITMVVVEYMLPWLWWRFWRRCDEDDGGYGVRVQWRRLAGTWPKRRRIYEGRHKFHANGTLSRYKARLVANSSSQQLGVDFDKTFSLVVKPATVRMVLILAMSCKWPIYQHDFKNDFLNGDLSEIVYMHQPPGFVDNQYPHPVCLLQRSLYGLKQGSQVAYLLIYVDDIILIASYPTLLQQIIGSLNNEFDMTDLGALNYFLGISADRTPTESKLGSEGVPVQDPTLYRSLAGGSSILHLHI</sequence>
<gene>
    <name evidence="2" type="ORF">Tco_0926416</name>
</gene>
<feature type="domain" description="Reverse transcriptase Ty1/copia-type" evidence="1">
    <location>
        <begin position="55"/>
        <end position="161"/>
    </location>
</feature>